<dbReference type="GO" id="GO:0051782">
    <property type="term" value="P:negative regulation of cell division"/>
    <property type="evidence" value="ECO:0007669"/>
    <property type="project" value="TreeGrafter"/>
</dbReference>
<accession>A0A1T4VMG7</accession>
<reference evidence="2 3" key="1">
    <citation type="submission" date="2017-02" db="EMBL/GenBank/DDBJ databases">
        <authorList>
            <person name="Peterson S.W."/>
        </authorList>
    </citation>
    <scope>NUCLEOTIDE SEQUENCE [LARGE SCALE GENOMIC DNA]</scope>
    <source>
        <strain evidence="2 3">ATCC 35992</strain>
    </source>
</reference>
<dbReference type="GO" id="GO:0005524">
    <property type="term" value="F:ATP binding"/>
    <property type="evidence" value="ECO:0007669"/>
    <property type="project" value="TreeGrafter"/>
</dbReference>
<protein>
    <submittedName>
        <fullName evidence="2">Pilus assembly protein CpaE</fullName>
    </submittedName>
</protein>
<dbReference type="InterPro" id="IPR025669">
    <property type="entry name" value="AAA_dom"/>
</dbReference>
<dbReference type="Proteomes" id="UP000190814">
    <property type="component" value="Unassembled WGS sequence"/>
</dbReference>
<organism evidence="2 3">
    <name type="scientific">Eubacterium uniforme</name>
    <dbReference type="NCBI Taxonomy" id="39495"/>
    <lineage>
        <taxon>Bacteria</taxon>
        <taxon>Bacillati</taxon>
        <taxon>Bacillota</taxon>
        <taxon>Clostridia</taxon>
        <taxon>Eubacteriales</taxon>
        <taxon>Eubacteriaceae</taxon>
        <taxon>Eubacterium</taxon>
    </lineage>
</organism>
<dbReference type="GO" id="GO:0009898">
    <property type="term" value="C:cytoplasmic side of plasma membrane"/>
    <property type="evidence" value="ECO:0007669"/>
    <property type="project" value="TreeGrafter"/>
</dbReference>
<dbReference type="GO" id="GO:0005829">
    <property type="term" value="C:cytosol"/>
    <property type="evidence" value="ECO:0007669"/>
    <property type="project" value="TreeGrafter"/>
</dbReference>
<evidence type="ECO:0000313" key="2">
    <source>
        <dbReference type="EMBL" id="SKA66153.1"/>
    </source>
</evidence>
<dbReference type="RefSeq" id="WP_078766106.1">
    <property type="nucleotide sequence ID" value="NZ_FUXZ01000007.1"/>
</dbReference>
<keyword evidence="3" id="KW-1185">Reference proteome</keyword>
<name>A0A1T4VMG7_9FIRM</name>
<dbReference type="SUPFAM" id="SSF52540">
    <property type="entry name" value="P-loop containing nucleoside triphosphate hydrolases"/>
    <property type="match status" value="1"/>
</dbReference>
<gene>
    <name evidence="2" type="ORF">SAMN02745111_01238</name>
</gene>
<dbReference type="STRING" id="39495.SAMN02745111_01238"/>
<feature type="domain" description="AAA" evidence="1">
    <location>
        <begin position="139"/>
        <end position="308"/>
    </location>
</feature>
<dbReference type="InterPro" id="IPR027417">
    <property type="entry name" value="P-loop_NTPase"/>
</dbReference>
<sequence length="379" mass="41926">MAKLNIVVVSAETQYKVTIKNKISDPEIAIVGYADYTKESRLKIEGYTPDVVVCVASSPVEAEIFKFIEGMHFQKSGCSAVIVTDDVNVNMVNKAARIGVRQVIDINSTPDTFCQILREVNEYEQEIRSQLNIERRVRSKVISFFGSKGGTGKSTVAANVASALAKKGSKVLLLDFDFSFGDQNLLLDLEPKDTVVELVQDPEGIGIEKVNSIAVMHSSGVVLLAAPKSPEYAEYVSPEHVSSIIENVRPYYEYVIIDISNGFSDQSIVALENSDEIMLVGEPDILSLKEAKETVNILDQLQQKSKIKVILNKNTNGLIKAKDYEKMLDMDVYSTIGYDYSTCAKATNKGQPFVLYSTHSVVARDTMQLVERIVKDKVD</sequence>
<dbReference type="Gene3D" id="3.40.50.300">
    <property type="entry name" value="P-loop containing nucleotide triphosphate hydrolases"/>
    <property type="match status" value="1"/>
</dbReference>
<dbReference type="PANTHER" id="PTHR43384:SF13">
    <property type="entry name" value="SLR0110 PROTEIN"/>
    <property type="match status" value="1"/>
</dbReference>
<dbReference type="InterPro" id="IPR050625">
    <property type="entry name" value="ParA/MinD_ATPase"/>
</dbReference>
<dbReference type="AlphaFoldDB" id="A0A1T4VMG7"/>
<dbReference type="EMBL" id="FUXZ01000007">
    <property type="protein sequence ID" value="SKA66153.1"/>
    <property type="molecule type" value="Genomic_DNA"/>
</dbReference>
<dbReference type="GO" id="GO:0016887">
    <property type="term" value="F:ATP hydrolysis activity"/>
    <property type="evidence" value="ECO:0007669"/>
    <property type="project" value="TreeGrafter"/>
</dbReference>
<evidence type="ECO:0000259" key="1">
    <source>
        <dbReference type="Pfam" id="PF13614"/>
    </source>
</evidence>
<dbReference type="OrthoDB" id="9794577at2"/>
<dbReference type="PANTHER" id="PTHR43384">
    <property type="entry name" value="SEPTUM SITE-DETERMINING PROTEIN MIND HOMOLOG, CHLOROPLASTIC-RELATED"/>
    <property type="match status" value="1"/>
</dbReference>
<evidence type="ECO:0000313" key="3">
    <source>
        <dbReference type="Proteomes" id="UP000190814"/>
    </source>
</evidence>
<proteinExistence type="predicted"/>
<dbReference type="Pfam" id="PF13614">
    <property type="entry name" value="AAA_31"/>
    <property type="match status" value="1"/>
</dbReference>